<organism evidence="1 2">
    <name type="scientific">Collybiopsis confluens</name>
    <dbReference type="NCBI Taxonomy" id="2823264"/>
    <lineage>
        <taxon>Eukaryota</taxon>
        <taxon>Fungi</taxon>
        <taxon>Dikarya</taxon>
        <taxon>Basidiomycota</taxon>
        <taxon>Agaricomycotina</taxon>
        <taxon>Agaricomycetes</taxon>
        <taxon>Agaricomycetidae</taxon>
        <taxon>Agaricales</taxon>
        <taxon>Marasmiineae</taxon>
        <taxon>Omphalotaceae</taxon>
        <taxon>Collybiopsis</taxon>
    </lineage>
</organism>
<gene>
    <name evidence="1" type="ORF">D9757_011250</name>
</gene>
<proteinExistence type="predicted"/>
<dbReference type="AlphaFoldDB" id="A0A8H5GMS9"/>
<evidence type="ECO:0000313" key="2">
    <source>
        <dbReference type="Proteomes" id="UP000518752"/>
    </source>
</evidence>
<evidence type="ECO:0000313" key="1">
    <source>
        <dbReference type="EMBL" id="KAF5367906.1"/>
    </source>
</evidence>
<sequence length="60" mass="7067">MMADNCEAATHYLKEFIKDDYKSSKRSSFKDLWETYNLCQVLFYQDCKGRSSAITHPLHT</sequence>
<dbReference type="EMBL" id="JAACJN010000138">
    <property type="protein sequence ID" value="KAF5367906.1"/>
    <property type="molecule type" value="Genomic_DNA"/>
</dbReference>
<protein>
    <submittedName>
        <fullName evidence="1">Uncharacterized protein</fullName>
    </submittedName>
</protein>
<accession>A0A8H5GMS9</accession>
<comment type="caution">
    <text evidence="1">The sequence shown here is derived from an EMBL/GenBank/DDBJ whole genome shotgun (WGS) entry which is preliminary data.</text>
</comment>
<name>A0A8H5GMS9_9AGAR</name>
<dbReference type="Proteomes" id="UP000518752">
    <property type="component" value="Unassembled WGS sequence"/>
</dbReference>
<keyword evidence="2" id="KW-1185">Reference proteome</keyword>
<reference evidence="1 2" key="1">
    <citation type="journal article" date="2020" name="ISME J.">
        <title>Uncovering the hidden diversity of litter-decomposition mechanisms in mushroom-forming fungi.</title>
        <authorList>
            <person name="Floudas D."/>
            <person name="Bentzer J."/>
            <person name="Ahren D."/>
            <person name="Johansson T."/>
            <person name="Persson P."/>
            <person name="Tunlid A."/>
        </authorList>
    </citation>
    <scope>NUCLEOTIDE SEQUENCE [LARGE SCALE GENOMIC DNA]</scope>
    <source>
        <strain evidence="1 2">CBS 406.79</strain>
    </source>
</reference>